<dbReference type="PROSITE" id="PS52016">
    <property type="entry name" value="TONB_DEPENDENT_REC_3"/>
    <property type="match status" value="1"/>
</dbReference>
<dbReference type="Pfam" id="PF07715">
    <property type="entry name" value="Plug"/>
    <property type="match status" value="1"/>
</dbReference>
<dbReference type="CDD" id="cd01347">
    <property type="entry name" value="ligand_gated_channel"/>
    <property type="match status" value="1"/>
</dbReference>
<keyword evidence="3 11" id="KW-0813">Transport</keyword>
<evidence type="ECO:0000256" key="13">
    <source>
        <dbReference type="SAM" id="SignalP"/>
    </source>
</evidence>
<evidence type="ECO:0000256" key="2">
    <source>
        <dbReference type="ARBA" id="ARBA00009810"/>
    </source>
</evidence>
<dbReference type="InterPro" id="IPR036942">
    <property type="entry name" value="Beta-barrel_TonB_sf"/>
</dbReference>
<dbReference type="Pfam" id="PF00593">
    <property type="entry name" value="TonB_dep_Rec_b-barrel"/>
    <property type="match status" value="1"/>
</dbReference>
<protein>
    <submittedName>
        <fullName evidence="16">Outer membrane receptor protein, mostly Fe transport</fullName>
    </submittedName>
</protein>
<evidence type="ECO:0000256" key="10">
    <source>
        <dbReference type="ARBA" id="ARBA00023237"/>
    </source>
</evidence>
<evidence type="ECO:0000256" key="9">
    <source>
        <dbReference type="ARBA" id="ARBA00023170"/>
    </source>
</evidence>
<dbReference type="InterPro" id="IPR037066">
    <property type="entry name" value="Plug_dom_sf"/>
</dbReference>
<evidence type="ECO:0000256" key="7">
    <source>
        <dbReference type="ARBA" id="ARBA00023077"/>
    </source>
</evidence>
<dbReference type="Proteomes" id="UP000027644">
    <property type="component" value="Unassembled WGS sequence"/>
</dbReference>
<dbReference type="NCBIfam" id="TIGR01786">
    <property type="entry name" value="TonB-hemlactrns"/>
    <property type="match status" value="1"/>
</dbReference>
<evidence type="ECO:0000259" key="14">
    <source>
        <dbReference type="Pfam" id="PF00593"/>
    </source>
</evidence>
<dbReference type="GO" id="GO:0015344">
    <property type="term" value="F:siderophore uptake transmembrane transporter activity"/>
    <property type="evidence" value="ECO:0007669"/>
    <property type="project" value="TreeGrafter"/>
</dbReference>
<comment type="similarity">
    <text evidence="2 11 12">Belongs to the TonB-dependent receptor family.</text>
</comment>
<keyword evidence="4 11" id="KW-1134">Transmembrane beta strand</keyword>
<evidence type="ECO:0000256" key="6">
    <source>
        <dbReference type="ARBA" id="ARBA00022729"/>
    </source>
</evidence>
<evidence type="ECO:0000256" key="4">
    <source>
        <dbReference type="ARBA" id="ARBA00022452"/>
    </source>
</evidence>
<evidence type="ECO:0000256" key="12">
    <source>
        <dbReference type="RuleBase" id="RU003357"/>
    </source>
</evidence>
<dbReference type="GO" id="GO:0009279">
    <property type="term" value="C:cell outer membrane"/>
    <property type="evidence" value="ECO:0007669"/>
    <property type="project" value="UniProtKB-SubCell"/>
</dbReference>
<evidence type="ECO:0000256" key="8">
    <source>
        <dbReference type="ARBA" id="ARBA00023136"/>
    </source>
</evidence>
<feature type="signal peptide" evidence="13">
    <location>
        <begin position="1"/>
        <end position="23"/>
    </location>
</feature>
<evidence type="ECO:0000256" key="11">
    <source>
        <dbReference type="PROSITE-ProRule" id="PRU01360"/>
    </source>
</evidence>
<keyword evidence="10 11" id="KW-0998">Cell outer membrane</keyword>
<dbReference type="SUPFAM" id="SSF56935">
    <property type="entry name" value="Porins"/>
    <property type="match status" value="1"/>
</dbReference>
<proteinExistence type="inferred from homology"/>
<keyword evidence="8 11" id="KW-0472">Membrane</keyword>
<keyword evidence="7 12" id="KW-0798">TonB box</keyword>
<evidence type="ECO:0000313" key="17">
    <source>
        <dbReference type="Proteomes" id="UP000027644"/>
    </source>
</evidence>
<dbReference type="GO" id="GO:0044718">
    <property type="term" value="P:siderophore transmembrane transport"/>
    <property type="evidence" value="ECO:0007669"/>
    <property type="project" value="TreeGrafter"/>
</dbReference>
<dbReference type="InterPro" id="IPR039426">
    <property type="entry name" value="TonB-dep_rcpt-like"/>
</dbReference>
<dbReference type="InterPro" id="IPR000531">
    <property type="entry name" value="Beta-barrel_TonB"/>
</dbReference>
<dbReference type="Gene3D" id="2.170.130.10">
    <property type="entry name" value="TonB-dependent receptor, plug domain"/>
    <property type="match status" value="1"/>
</dbReference>
<dbReference type="PANTHER" id="PTHR30069">
    <property type="entry name" value="TONB-DEPENDENT OUTER MEMBRANE RECEPTOR"/>
    <property type="match status" value="1"/>
</dbReference>
<gene>
    <name evidence="16" type="ORF">SASC598J21_013740</name>
</gene>
<keyword evidence="9 16" id="KW-0675">Receptor</keyword>
<dbReference type="PANTHER" id="PTHR30069:SF29">
    <property type="entry name" value="HEMOGLOBIN AND HEMOGLOBIN-HAPTOGLOBIN-BINDING PROTEIN 1-RELATED"/>
    <property type="match status" value="1"/>
</dbReference>
<comment type="caution">
    <text evidence="16">The sequence shown here is derived from an EMBL/GenBank/DDBJ whole genome shotgun (WGS) entry which is preliminary data.</text>
</comment>
<dbReference type="AlphaFoldDB" id="A0A074VAG3"/>
<organism evidence="16 17">
    <name type="scientific">Snodgrassella alvi SCGC AB-598-J21</name>
    <dbReference type="NCBI Taxonomy" id="1385367"/>
    <lineage>
        <taxon>Bacteria</taxon>
        <taxon>Pseudomonadati</taxon>
        <taxon>Pseudomonadota</taxon>
        <taxon>Betaproteobacteria</taxon>
        <taxon>Neisseriales</taxon>
        <taxon>Neisseriaceae</taxon>
        <taxon>Snodgrassella</taxon>
    </lineage>
</organism>
<evidence type="ECO:0000256" key="5">
    <source>
        <dbReference type="ARBA" id="ARBA00022692"/>
    </source>
</evidence>
<feature type="domain" description="TonB-dependent receptor-like beta-barrel" evidence="14">
    <location>
        <begin position="245"/>
        <end position="684"/>
    </location>
</feature>
<dbReference type="InterPro" id="IPR010949">
    <property type="entry name" value="TonB_Hb/transfer/lactofer_rcpt"/>
</dbReference>
<feature type="chain" id="PRO_5001700514" evidence="13">
    <location>
        <begin position="24"/>
        <end position="742"/>
    </location>
</feature>
<evidence type="ECO:0000256" key="3">
    <source>
        <dbReference type="ARBA" id="ARBA00022448"/>
    </source>
</evidence>
<evidence type="ECO:0000256" key="1">
    <source>
        <dbReference type="ARBA" id="ARBA00004571"/>
    </source>
</evidence>
<sequence>MRRSPKIIALAVAYIGFPAVVYAEGEAHLPTIHVEGKRVTPSVFKDTKVKADTIKKQGAVDLKTALKDVPGVEVLDTQGTRQGNDSVNIRGLSGNRVGMTIDGIELPEANEMKHTGQYAIFGRGNFMDVSALSSVDISKNARGFGLGGVVAMHTLTPDEILQDKDQGGYIDTQYNSVDKSTAVTGVGAMRSDRWRGMVLGTYRKGDEVDNRGNIGGKGALRTKSDPVDHNSRYFLTKHEFDINDKNTLNFTAEYLSRNQWTDSLSQVNSTYTDVRGIDDNKKTRFSLGHDYHSDEGLIQSGKTQIYWQQTKTDSSTRRDYVKGCTSMVPDRNNRCIFDFTNKDKVWGLTTDWSSHFDTGSLSQEWRYGLSFAHHELTSDWQGYYARSKPNADNTTIRVSAYIDADLQWGNLVVSPGLSAAYYNMKPNSNGFVTGINGEIGELRKKHQSALTPRLGISYQITPLLVPYFQYARGFNAPSSQQLASSWNPGNYSSWGNPNLKAETANNFELGLRGKNDVFEYGIAGFDNHYKNFIDYVNISDVVKLPADAVWSRPGSKQTLVLQAQNFSKAHIYGGEAYARWKFAPDWKVNGSIAYSRGSIRQEGVDRPLNSVMPVKVKLGLAYDKEVWGANVDLTYVAKKDDSDIQNVPKGTSYYNPSRNYALVDLGGYWKPTKHLSFRAGVNNVFNKKYWNWADIAYMMPNVNSQSGTSGQSDGNATKLTKDNADFYSAPGRTFNVGLRYTF</sequence>
<keyword evidence="6 13" id="KW-0732">Signal</keyword>
<reference evidence="16 17" key="1">
    <citation type="journal article" date="2014" name="PLoS Genet.">
        <title>Hidden diversity in honey bee gut symbionts detected by single-cell genomics.</title>
        <authorList>
            <person name="Engel P."/>
            <person name="Stepanauskas R."/>
            <person name="Moran N."/>
        </authorList>
    </citation>
    <scope>NUCLEOTIDE SEQUENCE [LARGE SCALE GENOMIC DNA]</scope>
    <source>
        <strain evidence="16 17">SCGC AB-598-J21</strain>
    </source>
</reference>
<accession>A0A074VAG3</accession>
<dbReference type="InterPro" id="IPR012910">
    <property type="entry name" value="Plug_dom"/>
</dbReference>
<name>A0A074VAG3_9NEIS</name>
<comment type="subcellular location">
    <subcellularLocation>
        <location evidence="1 11">Cell outer membrane</location>
        <topology evidence="1 11">Multi-pass membrane protein</topology>
    </subcellularLocation>
</comment>
<evidence type="ECO:0000259" key="15">
    <source>
        <dbReference type="Pfam" id="PF07715"/>
    </source>
</evidence>
<feature type="domain" description="TonB-dependent receptor plug" evidence="15">
    <location>
        <begin position="47"/>
        <end position="143"/>
    </location>
</feature>
<dbReference type="Gene3D" id="2.40.170.20">
    <property type="entry name" value="TonB-dependent receptor, beta-barrel domain"/>
    <property type="match status" value="1"/>
</dbReference>
<evidence type="ECO:0000313" key="16">
    <source>
        <dbReference type="EMBL" id="KEQ00857.1"/>
    </source>
</evidence>
<dbReference type="EMBL" id="AVQL01000443">
    <property type="protein sequence ID" value="KEQ00857.1"/>
    <property type="molecule type" value="Genomic_DNA"/>
</dbReference>
<keyword evidence="5 11" id="KW-0812">Transmembrane</keyword>